<protein>
    <recommendedName>
        <fullName evidence="8">Zn(2)-C6 fungal-type domain-containing protein</fullName>
    </recommendedName>
</protein>
<keyword evidence="2" id="KW-0862">Zinc</keyword>
<evidence type="ECO:0000256" key="7">
    <source>
        <dbReference type="SAM" id="MobiDB-lite"/>
    </source>
</evidence>
<dbReference type="Pfam" id="PF00172">
    <property type="entry name" value="Zn_clus"/>
    <property type="match status" value="1"/>
</dbReference>
<dbReference type="SMART" id="SM00066">
    <property type="entry name" value="GAL4"/>
    <property type="match status" value="1"/>
</dbReference>
<reference evidence="10" key="1">
    <citation type="journal article" date="2017" name="Nat. Microbiol.">
        <title>Global analysis of biosynthetic gene clusters reveals vast potential of secondary metabolite production in Penicillium species.</title>
        <authorList>
            <person name="Nielsen J.C."/>
            <person name="Grijseels S."/>
            <person name="Prigent S."/>
            <person name="Ji B."/>
            <person name="Dainat J."/>
            <person name="Nielsen K.F."/>
            <person name="Frisvad J.C."/>
            <person name="Workman M."/>
            <person name="Nielsen J."/>
        </authorList>
    </citation>
    <scope>NUCLEOTIDE SEQUENCE [LARGE SCALE GENOMIC DNA]</scope>
    <source>
        <strain evidence="10">IBT 31321</strain>
    </source>
</reference>
<dbReference type="AlphaFoldDB" id="A0A1V6V0M8"/>
<dbReference type="EMBL" id="MDDG01000002">
    <property type="protein sequence ID" value="OQE44224.1"/>
    <property type="molecule type" value="Genomic_DNA"/>
</dbReference>
<evidence type="ECO:0000256" key="5">
    <source>
        <dbReference type="ARBA" id="ARBA00023163"/>
    </source>
</evidence>
<feature type="domain" description="Zn(2)-C6 fungal-type" evidence="8">
    <location>
        <begin position="27"/>
        <end position="60"/>
    </location>
</feature>
<comment type="caution">
    <text evidence="9">The sequence shown here is derived from an EMBL/GenBank/DDBJ whole genome shotgun (WGS) entry which is preliminary data.</text>
</comment>
<feature type="compositionally biased region" description="Polar residues" evidence="7">
    <location>
        <begin position="75"/>
        <end position="88"/>
    </location>
</feature>
<dbReference type="InterPro" id="IPR007219">
    <property type="entry name" value="XnlR_reg_dom"/>
</dbReference>
<evidence type="ECO:0000256" key="4">
    <source>
        <dbReference type="ARBA" id="ARBA00023125"/>
    </source>
</evidence>
<dbReference type="PANTHER" id="PTHR47171:SF3">
    <property type="entry name" value="FARA-RELATED"/>
    <property type="match status" value="1"/>
</dbReference>
<dbReference type="GO" id="GO:0008270">
    <property type="term" value="F:zinc ion binding"/>
    <property type="evidence" value="ECO:0007669"/>
    <property type="project" value="InterPro"/>
</dbReference>
<dbReference type="GO" id="GO:0006351">
    <property type="term" value="P:DNA-templated transcription"/>
    <property type="evidence" value="ECO:0007669"/>
    <property type="project" value="InterPro"/>
</dbReference>
<keyword evidence="4" id="KW-0238">DNA-binding</keyword>
<dbReference type="GO" id="GO:0000981">
    <property type="term" value="F:DNA-binding transcription factor activity, RNA polymerase II-specific"/>
    <property type="evidence" value="ECO:0007669"/>
    <property type="project" value="InterPro"/>
</dbReference>
<dbReference type="PROSITE" id="PS00463">
    <property type="entry name" value="ZN2_CY6_FUNGAL_1"/>
    <property type="match status" value="1"/>
</dbReference>
<dbReference type="CDD" id="cd12148">
    <property type="entry name" value="fungal_TF_MHR"/>
    <property type="match status" value="1"/>
</dbReference>
<dbReference type="STRING" id="36646.A0A1V6V0M8"/>
<dbReference type="Proteomes" id="UP000191500">
    <property type="component" value="Unassembled WGS sequence"/>
</dbReference>
<dbReference type="GO" id="GO:0003677">
    <property type="term" value="F:DNA binding"/>
    <property type="evidence" value="ECO:0007669"/>
    <property type="project" value="UniProtKB-KW"/>
</dbReference>
<evidence type="ECO:0000313" key="10">
    <source>
        <dbReference type="Proteomes" id="UP000191500"/>
    </source>
</evidence>
<dbReference type="PANTHER" id="PTHR47171">
    <property type="entry name" value="FARA-RELATED"/>
    <property type="match status" value="1"/>
</dbReference>
<dbReference type="SMART" id="SM00906">
    <property type="entry name" value="Fungal_trans"/>
    <property type="match status" value="1"/>
</dbReference>
<dbReference type="Pfam" id="PF04082">
    <property type="entry name" value="Fungal_trans"/>
    <property type="match status" value="1"/>
</dbReference>
<evidence type="ECO:0000256" key="2">
    <source>
        <dbReference type="ARBA" id="ARBA00022833"/>
    </source>
</evidence>
<keyword evidence="6" id="KW-0539">Nucleus</keyword>
<evidence type="ECO:0000313" key="9">
    <source>
        <dbReference type="EMBL" id="OQE44224.1"/>
    </source>
</evidence>
<keyword evidence="10" id="KW-1185">Reference proteome</keyword>
<dbReference type="CDD" id="cd00067">
    <property type="entry name" value="GAL4"/>
    <property type="match status" value="1"/>
</dbReference>
<dbReference type="InterPro" id="IPR036864">
    <property type="entry name" value="Zn2-C6_fun-type_DNA-bd_sf"/>
</dbReference>
<evidence type="ECO:0000256" key="1">
    <source>
        <dbReference type="ARBA" id="ARBA00022723"/>
    </source>
</evidence>
<dbReference type="PROSITE" id="PS50048">
    <property type="entry name" value="ZN2_CY6_FUNGAL_2"/>
    <property type="match status" value="1"/>
</dbReference>
<dbReference type="Gene3D" id="4.10.240.10">
    <property type="entry name" value="Zn(2)-C6 fungal-type DNA-binding domain"/>
    <property type="match status" value="1"/>
</dbReference>
<keyword evidence="3" id="KW-0805">Transcription regulation</keyword>
<name>A0A1V6V0M8_9EURO</name>
<proteinExistence type="predicted"/>
<evidence type="ECO:0000256" key="3">
    <source>
        <dbReference type="ARBA" id="ARBA00023015"/>
    </source>
</evidence>
<sequence length="625" mass="70768">MEDVPTPQIEAQSSDKMARIRDRAHTVCVHCHTRKVKCDLEDSRDNTCSNCRRFNHSCIRRTGARKRTRPASPRRFSQISVSPRNINATPGDARAEPALEFSPRVSNLGPLPSPESARDDAQPKQQTGFIAAHSVLAFHEPTQPTVSEGSISQSLRVRDAILTATEAEILPGLALRRALTDAFFEQVFHNYAIISQEDVSSPHSSILLQQAVCLSGSLTRHGPESMHLAHTLYEKVKTLLYLDYETDNLTTLKALCLLSCWSVKPPDKISLDGPWYWTGVAIRLALQMGLHRESTYLDNPRAPCLRRIFWHLHTADKLQMACWGRPPSFGSKYYDVKPLTINDFDVKNIQSEAFLQTSKLCAIIGQIADLQLERRSVSQDEVLGFTQKLWRWLQDLPDDLHLYDFSAIKRPFCLATSELFIKYFGAIVMLQLLQGEVNQQRVTSVRSLVAASCMARLYEEIHIRERSKSLLPIHGFFCMLASIPQIYYRPRCAEKERVRQEEIGILCSIMESIRGKYGGSEMVLHKIRGIENQVHSSMEQMETDTNGVSDSFITQHGSESLENLFPFPLEICSQMELIQRSVYSEAGSSMQTFLPMENEWANWLVTEGHGFVDLLGLLQNVPDTI</sequence>
<evidence type="ECO:0000256" key="6">
    <source>
        <dbReference type="ARBA" id="ARBA00023242"/>
    </source>
</evidence>
<organism evidence="9 10">
    <name type="scientific">Penicillium coprophilum</name>
    <dbReference type="NCBI Taxonomy" id="36646"/>
    <lineage>
        <taxon>Eukaryota</taxon>
        <taxon>Fungi</taxon>
        <taxon>Dikarya</taxon>
        <taxon>Ascomycota</taxon>
        <taxon>Pezizomycotina</taxon>
        <taxon>Eurotiomycetes</taxon>
        <taxon>Eurotiomycetidae</taxon>
        <taxon>Eurotiales</taxon>
        <taxon>Aspergillaceae</taxon>
        <taxon>Penicillium</taxon>
    </lineage>
</organism>
<dbReference type="InterPro" id="IPR001138">
    <property type="entry name" value="Zn2Cys6_DnaBD"/>
</dbReference>
<evidence type="ECO:0000259" key="8">
    <source>
        <dbReference type="PROSITE" id="PS50048"/>
    </source>
</evidence>
<keyword evidence="1" id="KW-0479">Metal-binding</keyword>
<dbReference type="SUPFAM" id="SSF57701">
    <property type="entry name" value="Zn2/Cys6 DNA-binding domain"/>
    <property type="match status" value="1"/>
</dbReference>
<keyword evidence="5" id="KW-0804">Transcription</keyword>
<accession>A0A1V6V0M8</accession>
<dbReference type="InterPro" id="IPR052073">
    <property type="entry name" value="Amide_Lactam_Regulators"/>
</dbReference>
<gene>
    <name evidence="9" type="ORF">PENCOP_c002G04212</name>
</gene>
<feature type="region of interest" description="Disordered" evidence="7">
    <location>
        <begin position="63"/>
        <end position="124"/>
    </location>
</feature>